<name>A0A0F9JB97_9ZZZZ</name>
<protein>
    <submittedName>
        <fullName evidence="2">Uncharacterized protein</fullName>
    </submittedName>
</protein>
<sequence>MMQPEEYFDLNTKIKGPVDEGGMLQILHSIDGQRAVTVQYVGKIEGQDIYMAEVVSTIPFMEFLHAAGNPRPECEDPRAAIHSMVKGLSSLDSTRVDKHLEQHGFDPEEMRRGQDLL</sequence>
<evidence type="ECO:0000256" key="1">
    <source>
        <dbReference type="SAM" id="MobiDB-lite"/>
    </source>
</evidence>
<dbReference type="AlphaFoldDB" id="A0A0F9JB97"/>
<feature type="region of interest" description="Disordered" evidence="1">
    <location>
        <begin position="92"/>
        <end position="117"/>
    </location>
</feature>
<feature type="non-terminal residue" evidence="2">
    <location>
        <position position="117"/>
    </location>
</feature>
<evidence type="ECO:0000313" key="2">
    <source>
        <dbReference type="EMBL" id="KKM57076.1"/>
    </source>
</evidence>
<proteinExistence type="predicted"/>
<dbReference type="EMBL" id="LAZR01011856">
    <property type="protein sequence ID" value="KKM57076.1"/>
    <property type="molecule type" value="Genomic_DNA"/>
</dbReference>
<gene>
    <name evidence="2" type="ORF">LCGC14_1550930</name>
</gene>
<accession>A0A0F9JB97</accession>
<reference evidence="2" key="1">
    <citation type="journal article" date="2015" name="Nature">
        <title>Complex archaea that bridge the gap between prokaryotes and eukaryotes.</title>
        <authorList>
            <person name="Spang A."/>
            <person name="Saw J.H."/>
            <person name="Jorgensen S.L."/>
            <person name="Zaremba-Niedzwiedzka K."/>
            <person name="Martijn J."/>
            <person name="Lind A.E."/>
            <person name="van Eijk R."/>
            <person name="Schleper C."/>
            <person name="Guy L."/>
            <person name="Ettema T.J."/>
        </authorList>
    </citation>
    <scope>NUCLEOTIDE SEQUENCE</scope>
</reference>
<feature type="compositionally biased region" description="Basic and acidic residues" evidence="1">
    <location>
        <begin position="94"/>
        <end position="117"/>
    </location>
</feature>
<comment type="caution">
    <text evidence="2">The sequence shown here is derived from an EMBL/GenBank/DDBJ whole genome shotgun (WGS) entry which is preliminary data.</text>
</comment>
<organism evidence="2">
    <name type="scientific">marine sediment metagenome</name>
    <dbReference type="NCBI Taxonomy" id="412755"/>
    <lineage>
        <taxon>unclassified sequences</taxon>
        <taxon>metagenomes</taxon>
        <taxon>ecological metagenomes</taxon>
    </lineage>
</organism>